<keyword evidence="6" id="KW-0413">Isomerase</keyword>
<evidence type="ECO:0000313" key="13">
    <source>
        <dbReference type="Proteomes" id="UP000034669"/>
    </source>
</evidence>
<dbReference type="SUPFAM" id="SSF53738">
    <property type="entry name" value="Phosphoglucomutase, first 3 domains"/>
    <property type="match status" value="3"/>
</dbReference>
<evidence type="ECO:0000256" key="3">
    <source>
        <dbReference type="ARBA" id="ARBA00022553"/>
    </source>
</evidence>
<feature type="domain" description="Alpha-D-phosphohexomutase alpha/beta/alpha" evidence="11">
    <location>
        <begin position="276"/>
        <end position="377"/>
    </location>
</feature>
<sequence>MAAQDFVDKAIFRRSDIRGLYPQQLNIQVAKKIGQAFYLWLLQNQQKDPNMHSKITIAIGRDVRYSSGEIFTGLAEGIMEEGGNVVDLDLIGTEIISFAASTLGVDGGIVVSASHNPQQYNGVKLVRAGAVPIAYDSGLDQIRQIVDLLPQIKNKTSKGSVNRQNIYGHWTKYVGKLIHKSRIKPLGVVIDAGNGMGGMLIEPLLPFLPIRLTKMYFEPDGNFPNHVPNPLIPENLRDVITEVIRQKADLGIAFDGDADRVIFIDESGTPINCSVIGALIAKEELTQQPDSAVLYNAVCGRIVKETIFSMGGKPTRTMVGHSVIKEKMRSLSAIFAVEHSGHFYYKDYFESDSSILTIIKILEIISKNNCKLSEIVKPLNVYFQSGEINFETPEKQHIIEEVRKRYINDTLAFDQLDGDSLWFNDWWFNIRPSQNEDLLRLNIETDKMERLSSQKRELTEFINSLGAKVYQPF</sequence>
<dbReference type="GO" id="GO:0005975">
    <property type="term" value="P:carbohydrate metabolic process"/>
    <property type="evidence" value="ECO:0007669"/>
    <property type="project" value="InterPro"/>
</dbReference>
<dbReference type="InterPro" id="IPR016055">
    <property type="entry name" value="A-D-PHexomutase_a/b/a-I/II/III"/>
</dbReference>
<comment type="caution">
    <text evidence="12">The sequence shown here is derived from an EMBL/GenBank/DDBJ whole genome shotgun (WGS) entry which is preliminary data.</text>
</comment>
<feature type="domain" description="Alpha-D-phosphohexomutase C-terminal" evidence="8">
    <location>
        <begin position="387"/>
        <end position="458"/>
    </location>
</feature>
<dbReference type="InterPro" id="IPR036900">
    <property type="entry name" value="A-D-PHexomutase_C_sf"/>
</dbReference>
<dbReference type="EMBL" id="LCFI01000002">
    <property type="protein sequence ID" value="KKS90535.1"/>
    <property type="molecule type" value="Genomic_DNA"/>
</dbReference>
<dbReference type="GO" id="GO:0016868">
    <property type="term" value="F:intramolecular phosphotransferase activity"/>
    <property type="evidence" value="ECO:0007669"/>
    <property type="project" value="InterPro"/>
</dbReference>
<proteinExistence type="inferred from homology"/>
<name>A0A0G1CXN4_9BACT</name>
<dbReference type="AlphaFoldDB" id="A0A0G1CXN4"/>
<keyword evidence="4 7" id="KW-0479">Metal-binding</keyword>
<dbReference type="InterPro" id="IPR016066">
    <property type="entry name" value="A-D-PHexomutase_CS"/>
</dbReference>
<dbReference type="Pfam" id="PF00408">
    <property type="entry name" value="PGM_PMM_IV"/>
    <property type="match status" value="1"/>
</dbReference>
<dbReference type="CDD" id="cd03089">
    <property type="entry name" value="PMM_PGM"/>
    <property type="match status" value="1"/>
</dbReference>
<dbReference type="PANTHER" id="PTHR43771:SF1">
    <property type="entry name" value="PHOSPHOMANNOMUTASE"/>
    <property type="match status" value="1"/>
</dbReference>
<evidence type="ECO:0000259" key="9">
    <source>
        <dbReference type="Pfam" id="PF02878"/>
    </source>
</evidence>
<evidence type="ECO:0000256" key="5">
    <source>
        <dbReference type="ARBA" id="ARBA00022842"/>
    </source>
</evidence>
<comment type="cofactor">
    <cofactor evidence="1">
        <name>Mg(2+)</name>
        <dbReference type="ChEBI" id="CHEBI:18420"/>
    </cofactor>
</comment>
<evidence type="ECO:0000313" key="12">
    <source>
        <dbReference type="EMBL" id="KKS90535.1"/>
    </source>
</evidence>
<evidence type="ECO:0000256" key="4">
    <source>
        <dbReference type="ARBA" id="ARBA00022723"/>
    </source>
</evidence>
<evidence type="ECO:0000256" key="2">
    <source>
        <dbReference type="ARBA" id="ARBA00010231"/>
    </source>
</evidence>
<dbReference type="InterPro" id="IPR005844">
    <property type="entry name" value="A-D-PHexomutase_a/b/a-I"/>
</dbReference>
<keyword evidence="3" id="KW-0597">Phosphoprotein</keyword>
<reference evidence="12 13" key="1">
    <citation type="journal article" date="2015" name="Nature">
        <title>rRNA introns, odd ribosomes, and small enigmatic genomes across a large radiation of phyla.</title>
        <authorList>
            <person name="Brown C.T."/>
            <person name="Hug L.A."/>
            <person name="Thomas B.C."/>
            <person name="Sharon I."/>
            <person name="Castelle C.J."/>
            <person name="Singh A."/>
            <person name="Wilkins M.J."/>
            <person name="Williams K.H."/>
            <person name="Banfield J.F."/>
        </authorList>
    </citation>
    <scope>NUCLEOTIDE SEQUENCE [LARGE SCALE GENOMIC DNA]</scope>
</reference>
<dbReference type="InterPro" id="IPR005841">
    <property type="entry name" value="Alpha-D-phosphohexomutase_SF"/>
</dbReference>
<evidence type="ECO:0000259" key="10">
    <source>
        <dbReference type="Pfam" id="PF02879"/>
    </source>
</evidence>
<feature type="domain" description="Alpha-D-phosphohexomutase alpha/beta/alpha" evidence="9">
    <location>
        <begin position="11"/>
        <end position="146"/>
    </location>
</feature>
<dbReference type="Gene3D" id="3.40.120.10">
    <property type="entry name" value="Alpha-D-Glucose-1,6-Bisphosphate, subunit A, domain 3"/>
    <property type="match status" value="3"/>
</dbReference>
<keyword evidence="5 7" id="KW-0460">Magnesium</keyword>
<dbReference type="Gene3D" id="3.30.310.50">
    <property type="entry name" value="Alpha-D-phosphohexomutase, C-terminal domain"/>
    <property type="match status" value="1"/>
</dbReference>
<dbReference type="SUPFAM" id="SSF55957">
    <property type="entry name" value="Phosphoglucomutase, C-terminal domain"/>
    <property type="match status" value="1"/>
</dbReference>
<accession>A0A0G1CXN4</accession>
<evidence type="ECO:0000259" key="11">
    <source>
        <dbReference type="Pfam" id="PF02880"/>
    </source>
</evidence>
<dbReference type="InterPro" id="IPR005846">
    <property type="entry name" value="A-D-PHexomutase_a/b/a-III"/>
</dbReference>
<dbReference type="GO" id="GO:0000287">
    <property type="term" value="F:magnesium ion binding"/>
    <property type="evidence" value="ECO:0007669"/>
    <property type="project" value="InterPro"/>
</dbReference>
<dbReference type="PRINTS" id="PR00509">
    <property type="entry name" value="PGMPMM"/>
</dbReference>
<dbReference type="Proteomes" id="UP000034669">
    <property type="component" value="Unassembled WGS sequence"/>
</dbReference>
<comment type="similarity">
    <text evidence="2 7">Belongs to the phosphohexose mutase family.</text>
</comment>
<dbReference type="Pfam" id="PF02880">
    <property type="entry name" value="PGM_PMM_III"/>
    <property type="match status" value="1"/>
</dbReference>
<dbReference type="PROSITE" id="PS00710">
    <property type="entry name" value="PGM_PMM"/>
    <property type="match status" value="1"/>
</dbReference>
<evidence type="ECO:0000256" key="6">
    <source>
        <dbReference type="ARBA" id="ARBA00023235"/>
    </source>
</evidence>
<dbReference type="InterPro" id="IPR005843">
    <property type="entry name" value="A-D-PHexomutase_C"/>
</dbReference>
<protein>
    <submittedName>
        <fullName evidence="12">Phosphomannomutase</fullName>
    </submittedName>
</protein>
<evidence type="ECO:0000256" key="7">
    <source>
        <dbReference type="RuleBase" id="RU004326"/>
    </source>
</evidence>
<dbReference type="PANTHER" id="PTHR43771">
    <property type="entry name" value="PHOSPHOMANNOMUTASE"/>
    <property type="match status" value="1"/>
</dbReference>
<dbReference type="InterPro" id="IPR005845">
    <property type="entry name" value="A-D-PHexomutase_a/b/a-II"/>
</dbReference>
<evidence type="ECO:0000256" key="1">
    <source>
        <dbReference type="ARBA" id="ARBA00001946"/>
    </source>
</evidence>
<organism evidence="12 13">
    <name type="scientific">Candidatus Woesebacteria bacterium GW2011_GWA1_43_12</name>
    <dbReference type="NCBI Taxonomy" id="1618557"/>
    <lineage>
        <taxon>Bacteria</taxon>
        <taxon>Candidatus Woeseibacteriota</taxon>
    </lineage>
</organism>
<dbReference type="Pfam" id="PF02879">
    <property type="entry name" value="PGM_PMM_II"/>
    <property type="match status" value="1"/>
</dbReference>
<gene>
    <name evidence="12" type="ORF">UV66_C0002G0012</name>
</gene>
<dbReference type="Pfam" id="PF02878">
    <property type="entry name" value="PGM_PMM_I"/>
    <property type="match status" value="1"/>
</dbReference>
<evidence type="ECO:0000259" key="8">
    <source>
        <dbReference type="Pfam" id="PF00408"/>
    </source>
</evidence>
<feature type="domain" description="Alpha-D-phosphohexomutase alpha/beta/alpha" evidence="10">
    <location>
        <begin position="174"/>
        <end position="268"/>
    </location>
</feature>